<feature type="transmembrane region" description="Helical" evidence="7">
    <location>
        <begin position="218"/>
        <end position="239"/>
    </location>
</feature>
<dbReference type="PANTHER" id="PTHR43266">
    <property type="entry name" value="MACROLIDE-EFFLUX PROTEIN"/>
    <property type="match status" value="1"/>
</dbReference>
<keyword evidence="10" id="KW-1185">Reference proteome</keyword>
<comment type="caution">
    <text evidence="9">The sequence shown here is derived from an EMBL/GenBank/DDBJ whole genome shotgun (WGS) entry which is preliminary data.</text>
</comment>
<feature type="transmembrane region" description="Helical" evidence="7">
    <location>
        <begin position="45"/>
        <end position="70"/>
    </location>
</feature>
<dbReference type="EMBL" id="WBKB01000009">
    <property type="protein sequence ID" value="KAB1641460.1"/>
    <property type="molecule type" value="Genomic_DNA"/>
</dbReference>
<keyword evidence="2" id="KW-0813">Transport</keyword>
<dbReference type="GO" id="GO:0022857">
    <property type="term" value="F:transmembrane transporter activity"/>
    <property type="evidence" value="ECO:0007669"/>
    <property type="project" value="InterPro"/>
</dbReference>
<evidence type="ECO:0000256" key="7">
    <source>
        <dbReference type="SAM" id="Phobius"/>
    </source>
</evidence>
<proteinExistence type="predicted"/>
<organism evidence="9 10">
    <name type="scientific">Gulosibacter chungangensis</name>
    <dbReference type="NCBI Taxonomy" id="979746"/>
    <lineage>
        <taxon>Bacteria</taxon>
        <taxon>Bacillati</taxon>
        <taxon>Actinomycetota</taxon>
        <taxon>Actinomycetes</taxon>
        <taxon>Micrococcales</taxon>
        <taxon>Microbacteriaceae</taxon>
        <taxon>Gulosibacter</taxon>
    </lineage>
</organism>
<evidence type="ECO:0000256" key="4">
    <source>
        <dbReference type="ARBA" id="ARBA00022692"/>
    </source>
</evidence>
<feature type="transmembrane region" description="Helical" evidence="7">
    <location>
        <begin position="251"/>
        <end position="269"/>
    </location>
</feature>
<keyword evidence="5 7" id="KW-1133">Transmembrane helix</keyword>
<evidence type="ECO:0000256" key="3">
    <source>
        <dbReference type="ARBA" id="ARBA00022475"/>
    </source>
</evidence>
<dbReference type="GO" id="GO:0005886">
    <property type="term" value="C:plasma membrane"/>
    <property type="evidence" value="ECO:0007669"/>
    <property type="project" value="UniProtKB-SubCell"/>
</dbReference>
<dbReference type="RefSeq" id="WP_158053141.1">
    <property type="nucleotide sequence ID" value="NZ_WBKB01000009.1"/>
</dbReference>
<dbReference type="Pfam" id="PF07690">
    <property type="entry name" value="MFS_1"/>
    <property type="match status" value="1"/>
</dbReference>
<accession>A0A7J5B8H9</accession>
<dbReference type="PANTHER" id="PTHR43266:SF2">
    <property type="entry name" value="MAJOR FACILITATOR SUPERFAMILY (MFS) PROFILE DOMAIN-CONTAINING PROTEIN"/>
    <property type="match status" value="1"/>
</dbReference>
<keyword evidence="6 7" id="KW-0472">Membrane</keyword>
<gene>
    <name evidence="9" type="ORF">F8O05_12825</name>
</gene>
<evidence type="ECO:0000256" key="2">
    <source>
        <dbReference type="ARBA" id="ARBA00022448"/>
    </source>
</evidence>
<dbReference type="Proteomes" id="UP000433493">
    <property type="component" value="Unassembled WGS sequence"/>
</dbReference>
<dbReference type="OrthoDB" id="4368225at2"/>
<dbReference type="InterPro" id="IPR036259">
    <property type="entry name" value="MFS_trans_sf"/>
</dbReference>
<evidence type="ECO:0000313" key="10">
    <source>
        <dbReference type="Proteomes" id="UP000433493"/>
    </source>
</evidence>
<name>A0A7J5B8H9_9MICO</name>
<evidence type="ECO:0000256" key="1">
    <source>
        <dbReference type="ARBA" id="ARBA00004651"/>
    </source>
</evidence>
<comment type="subcellular location">
    <subcellularLocation>
        <location evidence="1">Cell membrane</location>
        <topology evidence="1">Multi-pass membrane protein</topology>
    </subcellularLocation>
</comment>
<keyword evidence="4 7" id="KW-0812">Transmembrane</keyword>
<feature type="transmembrane region" description="Helical" evidence="7">
    <location>
        <begin position="346"/>
        <end position="365"/>
    </location>
</feature>
<dbReference type="AlphaFoldDB" id="A0A7J5B8H9"/>
<dbReference type="SUPFAM" id="SSF103473">
    <property type="entry name" value="MFS general substrate transporter"/>
    <property type="match status" value="1"/>
</dbReference>
<feature type="domain" description="Major facilitator superfamily (MFS) profile" evidence="8">
    <location>
        <begin position="9"/>
        <end position="400"/>
    </location>
</feature>
<reference evidence="9 10" key="1">
    <citation type="submission" date="2019-09" db="EMBL/GenBank/DDBJ databases">
        <title>Phylogeny of genus Pseudoclavibacter and closely related genus.</title>
        <authorList>
            <person name="Li Y."/>
        </authorList>
    </citation>
    <scope>NUCLEOTIDE SEQUENCE [LARGE SCALE GENOMIC DNA]</scope>
    <source>
        <strain evidence="9 10">KCTC 13959</strain>
    </source>
</reference>
<evidence type="ECO:0000256" key="6">
    <source>
        <dbReference type="ARBA" id="ARBA00023136"/>
    </source>
</evidence>
<feature type="transmembrane region" description="Helical" evidence="7">
    <location>
        <begin position="371"/>
        <end position="394"/>
    </location>
</feature>
<dbReference type="Gene3D" id="1.20.1250.20">
    <property type="entry name" value="MFS general substrate transporter like domains"/>
    <property type="match status" value="2"/>
</dbReference>
<evidence type="ECO:0000313" key="9">
    <source>
        <dbReference type="EMBL" id="KAB1641460.1"/>
    </source>
</evidence>
<feature type="transmembrane region" description="Helical" evidence="7">
    <location>
        <begin position="307"/>
        <end position="326"/>
    </location>
</feature>
<sequence>MLSVLKNTTFTKLFSAQIVALLGTGLLTVALGLLAFDIAGGNAGVVMGTALTIKMVAYVAVSPITAALTARLPRKPVLISADLVRAGVAVALPFVTEAWQIYVLIFLLQSASATFTPAFQAVIPEVLPDEREYTRALSLSRLAYDLESLVSPMIAAILLTVISYNNLFVGTVVGFLCSTMLVALTAFPNAIPGPATKFFTRLTLGVRVFWARRELRSLLALNLVVATSTAMVIVNTVVLVQGELERTQADVALLLAKYGAGSMVVALALPRLLDKLPDRRVMLWGAALIPTVLLCAAIVLFTPEAPWTWGALMLAWFMMGAANSLILTPSARLLRRNSDETNRPAVFAAQFSLSHASFMITYPLAGLLGAWIGLPFTALILVAIGVGGAVWAILTWNTSAAVRTGGSGEAL</sequence>
<dbReference type="PROSITE" id="PS50850">
    <property type="entry name" value="MFS"/>
    <property type="match status" value="1"/>
</dbReference>
<dbReference type="InterPro" id="IPR020846">
    <property type="entry name" value="MFS_dom"/>
</dbReference>
<protein>
    <submittedName>
        <fullName evidence="9">MFS transporter</fullName>
    </submittedName>
</protein>
<keyword evidence="3" id="KW-1003">Cell membrane</keyword>
<evidence type="ECO:0000256" key="5">
    <source>
        <dbReference type="ARBA" id="ARBA00022989"/>
    </source>
</evidence>
<dbReference type="InterPro" id="IPR011701">
    <property type="entry name" value="MFS"/>
</dbReference>
<dbReference type="CDD" id="cd06173">
    <property type="entry name" value="MFS_MefA_like"/>
    <property type="match status" value="1"/>
</dbReference>
<feature type="transmembrane region" description="Helical" evidence="7">
    <location>
        <begin position="281"/>
        <end position="301"/>
    </location>
</feature>
<evidence type="ECO:0000259" key="8">
    <source>
        <dbReference type="PROSITE" id="PS50850"/>
    </source>
</evidence>